<accession>A0A7C9BIT7</accession>
<dbReference type="RefSeq" id="WP_152765644.1">
    <property type="nucleotide sequence ID" value="NZ_WHLY01000002.1"/>
</dbReference>
<name>A0A7C9BIT7_9BACT</name>
<gene>
    <name evidence="1" type="ORF">GBK04_28145</name>
    <name evidence="2" type="ORF">GBK04_28350</name>
</gene>
<evidence type="ECO:0000313" key="1">
    <source>
        <dbReference type="EMBL" id="MPR37100.1"/>
    </source>
</evidence>
<comment type="caution">
    <text evidence="1">The sequence shown here is derived from an EMBL/GenBank/DDBJ whole genome shotgun (WGS) entry which is preliminary data.</text>
</comment>
<organism evidence="1 3">
    <name type="scientific">Salmonirosea aquatica</name>
    <dbReference type="NCBI Taxonomy" id="2654236"/>
    <lineage>
        <taxon>Bacteria</taxon>
        <taxon>Pseudomonadati</taxon>
        <taxon>Bacteroidota</taxon>
        <taxon>Cytophagia</taxon>
        <taxon>Cytophagales</taxon>
        <taxon>Spirosomataceae</taxon>
        <taxon>Salmonirosea</taxon>
    </lineage>
</organism>
<evidence type="ECO:0000313" key="2">
    <source>
        <dbReference type="EMBL" id="MPR37140.1"/>
    </source>
</evidence>
<dbReference type="EMBL" id="WHLY01000002">
    <property type="protein sequence ID" value="MPR37140.1"/>
    <property type="molecule type" value="Genomic_DNA"/>
</dbReference>
<protein>
    <submittedName>
        <fullName evidence="1">Uncharacterized protein</fullName>
    </submittedName>
</protein>
<sequence length="86" mass="9517">MTKEEFLFKAEMLYDRYTERHDNPATGFVLIQIHPDDSVVNAGGLATVEQLQECILLMEGFVFKSMTAVKKAAQDGDPKGLIVAIA</sequence>
<dbReference type="Proteomes" id="UP000479293">
    <property type="component" value="Unassembled WGS sequence"/>
</dbReference>
<keyword evidence="3" id="KW-1185">Reference proteome</keyword>
<evidence type="ECO:0000313" key="3">
    <source>
        <dbReference type="Proteomes" id="UP000479293"/>
    </source>
</evidence>
<dbReference type="AlphaFoldDB" id="A0A7C9BIT7"/>
<proteinExistence type="predicted"/>
<reference evidence="1 3" key="1">
    <citation type="submission" date="2019-10" db="EMBL/GenBank/DDBJ databases">
        <title>Draft Genome Sequence of Cytophagaceae sp. SJW1-29.</title>
        <authorList>
            <person name="Choi A."/>
        </authorList>
    </citation>
    <scope>NUCLEOTIDE SEQUENCE [LARGE SCALE GENOMIC DNA]</scope>
    <source>
        <strain evidence="1 3">SJW1-29</strain>
    </source>
</reference>
<dbReference type="EMBL" id="WHLY01000002">
    <property type="protein sequence ID" value="MPR37100.1"/>
    <property type="molecule type" value="Genomic_DNA"/>
</dbReference>